<dbReference type="Pfam" id="PF02931">
    <property type="entry name" value="Neur_chan_LBD"/>
    <property type="match status" value="1"/>
</dbReference>
<dbReference type="FunFam" id="2.70.170.10:FF:000027">
    <property type="entry name" value="Ligand-Gated ion Channel"/>
    <property type="match status" value="1"/>
</dbReference>
<dbReference type="CDD" id="cd18989">
    <property type="entry name" value="LGIC_ECD_cation"/>
    <property type="match status" value="1"/>
</dbReference>
<comment type="similarity">
    <text evidence="5">Belongs to the ligand-gated ion channel (TC 1.A.9) family.</text>
</comment>
<keyword evidence="5" id="KW-0732">Signal</keyword>
<dbReference type="InterPro" id="IPR036734">
    <property type="entry name" value="Neur_chan_lig-bd_sf"/>
</dbReference>
<evidence type="ECO:0000313" key="9">
    <source>
        <dbReference type="Proteomes" id="UP000827892"/>
    </source>
</evidence>
<organism evidence="8 9">
    <name type="scientific">Caenorhabditis briggsae</name>
    <dbReference type="NCBI Taxonomy" id="6238"/>
    <lineage>
        <taxon>Eukaryota</taxon>
        <taxon>Metazoa</taxon>
        <taxon>Ecdysozoa</taxon>
        <taxon>Nematoda</taxon>
        <taxon>Chromadorea</taxon>
        <taxon>Rhabditida</taxon>
        <taxon>Rhabditina</taxon>
        <taxon>Rhabditomorpha</taxon>
        <taxon>Rhabditoidea</taxon>
        <taxon>Rhabditidae</taxon>
        <taxon>Peloderinae</taxon>
        <taxon>Caenorhabditis</taxon>
    </lineage>
</organism>
<evidence type="ECO:0000259" key="6">
    <source>
        <dbReference type="Pfam" id="PF02931"/>
    </source>
</evidence>
<dbReference type="EMBL" id="CP090894">
    <property type="protein sequence ID" value="ULT93417.1"/>
    <property type="molecule type" value="Genomic_DNA"/>
</dbReference>
<gene>
    <name evidence="8" type="ORF">L3Y34_003123</name>
</gene>
<dbReference type="FunFam" id="1.20.58.390:FF:000090">
    <property type="entry name" value="Ligand-Gated ion Channel"/>
    <property type="match status" value="1"/>
</dbReference>
<feature type="chain" id="PRO_5041771039" evidence="5">
    <location>
        <begin position="19"/>
        <end position="554"/>
    </location>
</feature>
<feature type="domain" description="Neurotransmitter-gated ion-channel ligand-binding" evidence="6">
    <location>
        <begin position="154"/>
        <end position="353"/>
    </location>
</feature>
<dbReference type="Pfam" id="PF02932">
    <property type="entry name" value="Neur_chan_memb"/>
    <property type="match status" value="1"/>
</dbReference>
<dbReference type="GO" id="GO:0004888">
    <property type="term" value="F:transmembrane signaling receptor activity"/>
    <property type="evidence" value="ECO:0007669"/>
    <property type="project" value="InterPro"/>
</dbReference>
<dbReference type="AlphaFoldDB" id="A0AAE9D3A0"/>
<evidence type="ECO:0000259" key="7">
    <source>
        <dbReference type="Pfam" id="PF02932"/>
    </source>
</evidence>
<reference evidence="8 9" key="1">
    <citation type="submission" date="2022-05" db="EMBL/GenBank/DDBJ databases">
        <title>Chromosome-level reference genomes for two strains of Caenorhabditis briggsae: an improved platform for comparative genomics.</title>
        <authorList>
            <person name="Stevens L."/>
            <person name="Andersen E.C."/>
        </authorList>
    </citation>
    <scope>NUCLEOTIDE SEQUENCE [LARGE SCALE GENOMIC DNA]</scope>
    <source>
        <strain evidence="8">QX1410_ONT</strain>
        <tissue evidence="8">Whole-organism</tissue>
    </source>
</reference>
<keyword evidence="5" id="KW-0406">Ion transport</keyword>
<evidence type="ECO:0000256" key="1">
    <source>
        <dbReference type="ARBA" id="ARBA00004141"/>
    </source>
</evidence>
<evidence type="ECO:0000256" key="5">
    <source>
        <dbReference type="RuleBase" id="RU000687"/>
    </source>
</evidence>
<dbReference type="PROSITE" id="PS00236">
    <property type="entry name" value="NEUROTR_ION_CHANNEL"/>
    <property type="match status" value="1"/>
</dbReference>
<dbReference type="Gene3D" id="2.70.170.10">
    <property type="entry name" value="Neurotransmitter-gated ion-channel ligand-binding domain"/>
    <property type="match status" value="1"/>
</dbReference>
<feature type="transmembrane region" description="Helical" evidence="5">
    <location>
        <begin position="422"/>
        <end position="443"/>
    </location>
</feature>
<keyword evidence="4 5" id="KW-0472">Membrane</keyword>
<feature type="transmembrane region" description="Helical" evidence="5">
    <location>
        <begin position="355"/>
        <end position="377"/>
    </location>
</feature>
<feature type="domain" description="Neurotransmitter-gated ion-channel transmembrane" evidence="7">
    <location>
        <begin position="362"/>
        <end position="455"/>
    </location>
</feature>
<feature type="signal peptide" evidence="5">
    <location>
        <begin position="1"/>
        <end position="18"/>
    </location>
</feature>
<dbReference type="Gene3D" id="1.20.58.390">
    <property type="entry name" value="Neurotransmitter-gated ion-channel transmembrane domain"/>
    <property type="match status" value="1"/>
</dbReference>
<dbReference type="CDD" id="cd19051">
    <property type="entry name" value="LGIC_TM_cation"/>
    <property type="match status" value="1"/>
</dbReference>
<dbReference type="GO" id="GO:0005230">
    <property type="term" value="F:extracellular ligand-gated monoatomic ion channel activity"/>
    <property type="evidence" value="ECO:0007669"/>
    <property type="project" value="InterPro"/>
</dbReference>
<name>A0AAE9D3A0_CAEBR</name>
<keyword evidence="3 5" id="KW-1133">Transmembrane helix</keyword>
<dbReference type="Proteomes" id="UP000827892">
    <property type="component" value="Chromosome IV"/>
</dbReference>
<dbReference type="InterPro" id="IPR038050">
    <property type="entry name" value="Neuro_actylchol_rec"/>
</dbReference>
<keyword evidence="2 5" id="KW-0812">Transmembrane</keyword>
<evidence type="ECO:0000313" key="8">
    <source>
        <dbReference type="EMBL" id="ULT93417.1"/>
    </source>
</evidence>
<dbReference type="SUPFAM" id="SSF63712">
    <property type="entry name" value="Nicotinic receptor ligand binding domain-like"/>
    <property type="match status" value="1"/>
</dbReference>
<evidence type="ECO:0000256" key="2">
    <source>
        <dbReference type="ARBA" id="ARBA00022692"/>
    </source>
</evidence>
<dbReference type="InterPro" id="IPR036719">
    <property type="entry name" value="Neuro-gated_channel_TM_sf"/>
</dbReference>
<dbReference type="GO" id="GO:0016020">
    <property type="term" value="C:membrane"/>
    <property type="evidence" value="ECO:0007669"/>
    <property type="project" value="UniProtKB-SubCell"/>
</dbReference>
<comment type="subcellular location">
    <subcellularLocation>
        <location evidence="1">Membrane</location>
        <topology evidence="1">Multi-pass membrane protein</topology>
    </subcellularLocation>
</comment>
<feature type="transmembrane region" description="Helical" evidence="5">
    <location>
        <begin position="534"/>
        <end position="552"/>
    </location>
</feature>
<dbReference type="InterPro" id="IPR006029">
    <property type="entry name" value="Neurotrans-gated_channel_TM"/>
</dbReference>
<protein>
    <submittedName>
        <fullName evidence="8">Uncharacterized protein</fullName>
    </submittedName>
</protein>
<evidence type="ECO:0000256" key="3">
    <source>
        <dbReference type="ARBA" id="ARBA00022989"/>
    </source>
</evidence>
<feature type="transmembrane region" description="Helical" evidence="5">
    <location>
        <begin position="389"/>
        <end position="410"/>
    </location>
</feature>
<proteinExistence type="inferred from homology"/>
<keyword evidence="5" id="KW-0813">Transport</keyword>
<accession>A0AAE9D3A0</accession>
<sequence length="554" mass="64218">MHLIFIVLFCSFVFRVYGFPDSAVRCHRELFVIEQCFEAFPFSSKNWEAPDFYEDLENYDSWKTCVSPSKCSESLRRIEKVKTSFELHKFYADNLQECLGSGVLENLTLTCNQDCNPMAYLKCGKKFLEEQDTCDPADIQNFESQYEKFELFCYDNSIRPVINERDVLSVNISLNSMSVLVLDPAEETVTFSSEFILQWQDQFISWNKSEYNITWLKLKESFLWTPDTTVSTSINTNYLIDSDERYVSVKHDGTVRQSMYAVFVNLCDMNVDKFPYDEQTCMVKIGPWTYTLQEVTCVSGPDIEPNETYFGDFQGNSEWDFEGIIASVGQTEDPDVNFTFSEVHFALTVKRRPQFYVWVLLIPTYIITVVCIFGLFTSTANHGLREERVNLGITTLLSSAVILQIVANAMPKTSELPLLGNFILAEIFVVAIGVLFAVLVLTLHQRAHTREWKPPAWMLWILRMTGSSKFLYRNITKIRHKNSTAERVNYTGEGAYLFGNLDESLQSVREYIQEEDRDYFRELTYIKFFDRLDFLLLVIFQVGNALVTLFLVKQ</sequence>
<dbReference type="InterPro" id="IPR018000">
    <property type="entry name" value="Neurotransmitter_ion_chnl_CS"/>
</dbReference>
<dbReference type="InterPro" id="IPR006201">
    <property type="entry name" value="Neur_channel"/>
</dbReference>
<dbReference type="InterPro" id="IPR006202">
    <property type="entry name" value="Neur_chan_lig-bd"/>
</dbReference>
<dbReference type="PRINTS" id="PR00252">
    <property type="entry name" value="NRIONCHANNEL"/>
</dbReference>
<keyword evidence="5" id="KW-0407">Ion channel</keyword>
<dbReference type="SUPFAM" id="SSF90112">
    <property type="entry name" value="Neurotransmitter-gated ion-channel transmembrane pore"/>
    <property type="match status" value="1"/>
</dbReference>
<dbReference type="PANTHER" id="PTHR18945">
    <property type="entry name" value="NEUROTRANSMITTER GATED ION CHANNEL"/>
    <property type="match status" value="1"/>
</dbReference>
<evidence type="ECO:0000256" key="4">
    <source>
        <dbReference type="ARBA" id="ARBA00023136"/>
    </source>
</evidence>